<evidence type="ECO:0000313" key="8">
    <source>
        <dbReference type="Proteomes" id="UP000631114"/>
    </source>
</evidence>
<gene>
    <name evidence="7" type="ORF">IFM89_035558</name>
</gene>
<dbReference type="PANTHER" id="PTHR46158:SF11">
    <property type="entry name" value="ZINC FINGER PROTEIN"/>
    <property type="match status" value="1"/>
</dbReference>
<protein>
    <recommendedName>
        <fullName evidence="6">RING-CH-type domain-containing protein</fullName>
    </recommendedName>
</protein>
<dbReference type="AlphaFoldDB" id="A0A835LTX0"/>
<evidence type="ECO:0000256" key="5">
    <source>
        <dbReference type="SAM" id="Phobius"/>
    </source>
</evidence>
<keyword evidence="5" id="KW-0472">Membrane</keyword>
<name>A0A835LTX0_9MAGN</name>
<evidence type="ECO:0000256" key="4">
    <source>
        <dbReference type="SAM" id="MobiDB-lite"/>
    </source>
</evidence>
<dbReference type="Gene3D" id="3.30.40.10">
    <property type="entry name" value="Zinc/RING finger domain, C3HC4 (zinc finger)"/>
    <property type="match status" value="1"/>
</dbReference>
<feature type="compositionally biased region" description="Polar residues" evidence="4">
    <location>
        <begin position="57"/>
        <end position="81"/>
    </location>
</feature>
<feature type="transmembrane region" description="Helical" evidence="5">
    <location>
        <begin position="407"/>
        <end position="431"/>
    </location>
</feature>
<evidence type="ECO:0000256" key="2">
    <source>
        <dbReference type="ARBA" id="ARBA00022771"/>
    </source>
</evidence>
<feature type="domain" description="RING-CH-type" evidence="6">
    <location>
        <begin position="201"/>
        <end position="263"/>
    </location>
</feature>
<feature type="transmembrane region" description="Helical" evidence="5">
    <location>
        <begin position="325"/>
        <end position="349"/>
    </location>
</feature>
<keyword evidence="5" id="KW-0812">Transmembrane</keyword>
<comment type="caution">
    <text evidence="7">The sequence shown here is derived from an EMBL/GenBank/DDBJ whole genome shotgun (WGS) entry which is preliminary data.</text>
</comment>
<sequence length="448" mass="48959">MQAQPVTIGIEQDSKEAGKQIMEPIDEEVAGRNADLSVQIPPRPVVLGSSRSGKGFFQSQASFKGNSTPGSFLRSPSSKNKAASHESEGSSLLSSDTRGVPESPVLSSIFCSWKRCVSLPVTPAILSPSNLCGEQKSSEQKTAPPRVSRSMSVPVRNVVIVRSGSSAVHKEPVQTDSGDGISSIAKSDNLCHVDMEADDKEIPEEEAVCRICFISLCEGGNTFKMECSCKGDLRLTHEACVLKWFSIKGNKKCDVCRQEVRNLPVTLLRVHSSAQREYRREQSRRNPTPQPLSVWHDLVVLVLISSISYFFVLEQLLSEKYKAGALVYSAPISFTLGLLGSLFAIVIAFREYTWTYAALEFALVALNLHLFYTVNDVIVLVPSENLLGFAVLDVEKGGLYQLKMPTIYAILVSAALGFGIAMSVNGLYLYTFAYRARVALMETNSNAV</sequence>
<keyword evidence="5" id="KW-1133">Transmembrane helix</keyword>
<dbReference type="Pfam" id="PF12906">
    <property type="entry name" value="RINGv"/>
    <property type="match status" value="1"/>
</dbReference>
<dbReference type="OrthoDB" id="435038at2759"/>
<accession>A0A835LTX0</accession>
<feature type="region of interest" description="Disordered" evidence="4">
    <location>
        <begin position="130"/>
        <end position="149"/>
    </location>
</feature>
<keyword evidence="1" id="KW-0479">Metal-binding</keyword>
<feature type="transmembrane region" description="Helical" evidence="5">
    <location>
        <begin position="294"/>
        <end position="313"/>
    </location>
</feature>
<dbReference type="SUPFAM" id="SSF57850">
    <property type="entry name" value="RING/U-box"/>
    <property type="match status" value="1"/>
</dbReference>
<dbReference type="GO" id="GO:0008270">
    <property type="term" value="F:zinc ion binding"/>
    <property type="evidence" value="ECO:0007669"/>
    <property type="project" value="UniProtKB-KW"/>
</dbReference>
<evidence type="ECO:0000256" key="1">
    <source>
        <dbReference type="ARBA" id="ARBA00022723"/>
    </source>
</evidence>
<evidence type="ECO:0000259" key="6">
    <source>
        <dbReference type="PROSITE" id="PS51292"/>
    </source>
</evidence>
<dbReference type="Proteomes" id="UP000631114">
    <property type="component" value="Unassembled WGS sequence"/>
</dbReference>
<organism evidence="7 8">
    <name type="scientific">Coptis chinensis</name>
    <dbReference type="NCBI Taxonomy" id="261450"/>
    <lineage>
        <taxon>Eukaryota</taxon>
        <taxon>Viridiplantae</taxon>
        <taxon>Streptophyta</taxon>
        <taxon>Embryophyta</taxon>
        <taxon>Tracheophyta</taxon>
        <taxon>Spermatophyta</taxon>
        <taxon>Magnoliopsida</taxon>
        <taxon>Ranunculales</taxon>
        <taxon>Ranunculaceae</taxon>
        <taxon>Coptidoideae</taxon>
        <taxon>Coptis</taxon>
    </lineage>
</organism>
<proteinExistence type="predicted"/>
<reference evidence="7 8" key="1">
    <citation type="submission" date="2020-10" db="EMBL/GenBank/DDBJ databases">
        <title>The Coptis chinensis genome and diversification of protoberbering-type alkaloids.</title>
        <authorList>
            <person name="Wang B."/>
            <person name="Shu S."/>
            <person name="Song C."/>
            <person name="Liu Y."/>
        </authorList>
    </citation>
    <scope>NUCLEOTIDE SEQUENCE [LARGE SCALE GENOMIC DNA]</scope>
    <source>
        <strain evidence="7">HL-2020</strain>
        <tissue evidence="7">Leaf</tissue>
    </source>
</reference>
<dbReference type="EMBL" id="JADFTS010000005">
    <property type="protein sequence ID" value="KAF9607420.1"/>
    <property type="molecule type" value="Genomic_DNA"/>
</dbReference>
<keyword evidence="8" id="KW-1185">Reference proteome</keyword>
<evidence type="ECO:0000313" key="7">
    <source>
        <dbReference type="EMBL" id="KAF9607420.1"/>
    </source>
</evidence>
<keyword evidence="2" id="KW-0863">Zinc-finger</keyword>
<feature type="region of interest" description="Disordered" evidence="4">
    <location>
        <begin position="57"/>
        <end position="101"/>
    </location>
</feature>
<keyword evidence="3" id="KW-0862">Zinc</keyword>
<dbReference type="PROSITE" id="PS51292">
    <property type="entry name" value="ZF_RING_CH"/>
    <property type="match status" value="1"/>
</dbReference>
<dbReference type="PANTHER" id="PTHR46158">
    <property type="entry name" value="OS02G0165000 PROTEIN"/>
    <property type="match status" value="1"/>
</dbReference>
<dbReference type="CDD" id="cd16495">
    <property type="entry name" value="RING_CH-C4HC3_MARCH"/>
    <property type="match status" value="1"/>
</dbReference>
<dbReference type="InterPro" id="IPR013083">
    <property type="entry name" value="Znf_RING/FYVE/PHD"/>
</dbReference>
<dbReference type="InterPro" id="IPR011016">
    <property type="entry name" value="Znf_RING-CH"/>
</dbReference>
<evidence type="ECO:0000256" key="3">
    <source>
        <dbReference type="ARBA" id="ARBA00022833"/>
    </source>
</evidence>
<feature type="region of interest" description="Disordered" evidence="4">
    <location>
        <begin position="1"/>
        <end position="23"/>
    </location>
</feature>
<dbReference type="SMART" id="SM00744">
    <property type="entry name" value="RINGv"/>
    <property type="match status" value="1"/>
</dbReference>